<evidence type="ECO:0000256" key="1">
    <source>
        <dbReference type="ARBA" id="ARBA00001698"/>
    </source>
</evidence>
<feature type="transmembrane region" description="Helical" evidence="24">
    <location>
        <begin position="174"/>
        <end position="193"/>
    </location>
</feature>
<keyword evidence="17" id="KW-1208">Phospholipid metabolism</keyword>
<keyword evidence="15 24" id="KW-0472">Membrane</keyword>
<keyword evidence="13 24" id="KW-1133">Transmembrane helix</keyword>
<feature type="transmembrane region" description="Helical" evidence="24">
    <location>
        <begin position="50"/>
        <end position="68"/>
    </location>
</feature>
<evidence type="ECO:0000256" key="16">
    <source>
        <dbReference type="ARBA" id="ARBA00023209"/>
    </source>
</evidence>
<keyword evidence="11 24" id="KW-0812">Transmembrane</keyword>
<proteinExistence type="inferred from homology"/>
<evidence type="ECO:0000256" key="10">
    <source>
        <dbReference type="ARBA" id="ARBA00022679"/>
    </source>
</evidence>
<evidence type="ECO:0000256" key="6">
    <source>
        <dbReference type="ARBA" id="ARBA00012487"/>
    </source>
</evidence>
<keyword evidence="10 25" id="KW-0808">Transferase</keyword>
<evidence type="ECO:0000256" key="5">
    <source>
        <dbReference type="ARBA" id="ARBA00010185"/>
    </source>
</evidence>
<evidence type="ECO:0000256" key="12">
    <source>
        <dbReference type="ARBA" id="ARBA00022695"/>
    </source>
</evidence>
<keyword evidence="14" id="KW-0443">Lipid metabolism</keyword>
<evidence type="ECO:0000313" key="26">
    <source>
        <dbReference type="Proteomes" id="UP000198034"/>
    </source>
</evidence>
<evidence type="ECO:0000256" key="11">
    <source>
        <dbReference type="ARBA" id="ARBA00022692"/>
    </source>
</evidence>
<feature type="transmembrane region" description="Helical" evidence="24">
    <location>
        <begin position="199"/>
        <end position="219"/>
    </location>
</feature>
<comment type="pathway">
    <text evidence="3">Phospholipid metabolism; CDP-diacylglycerol biosynthesis; CDP-diacylglycerol from sn-glycerol 3-phosphate: step 3/3.</text>
</comment>
<reference evidence="25 26" key="1">
    <citation type="journal article" date="2017" name="Infect. Genet. Evol.">
        <title>Comparative genome analysis of fish pathogen Flavobacterium columnare reveals extensive sequence diversity within the species.</title>
        <authorList>
            <person name="Kayansamruaj P."/>
            <person name="Dong H.T."/>
            <person name="Hirono I."/>
            <person name="Kondo H."/>
            <person name="Senapin S."/>
            <person name="Rodkhum C."/>
        </authorList>
    </citation>
    <scope>NUCLEOTIDE SEQUENCE [LARGE SCALE GENOMIC DNA]</scope>
    <source>
        <strain evidence="25 26">1214</strain>
    </source>
</reference>
<evidence type="ECO:0000256" key="23">
    <source>
        <dbReference type="ARBA" id="ARBA00033406"/>
    </source>
</evidence>
<dbReference type="GO" id="GO:0016024">
    <property type="term" value="P:CDP-diacylglycerol biosynthetic process"/>
    <property type="evidence" value="ECO:0007669"/>
    <property type="project" value="TreeGrafter"/>
</dbReference>
<evidence type="ECO:0000256" key="14">
    <source>
        <dbReference type="ARBA" id="ARBA00023098"/>
    </source>
</evidence>
<evidence type="ECO:0000256" key="17">
    <source>
        <dbReference type="ARBA" id="ARBA00023264"/>
    </source>
</evidence>
<evidence type="ECO:0000256" key="7">
    <source>
        <dbReference type="ARBA" id="ARBA00019373"/>
    </source>
</evidence>
<evidence type="ECO:0000256" key="4">
    <source>
        <dbReference type="ARBA" id="ARBA00005189"/>
    </source>
</evidence>
<dbReference type="Proteomes" id="UP000198034">
    <property type="component" value="Unassembled WGS sequence"/>
</dbReference>
<keyword evidence="12 25" id="KW-0548">Nucleotidyltransferase</keyword>
<evidence type="ECO:0000256" key="3">
    <source>
        <dbReference type="ARBA" id="ARBA00005119"/>
    </source>
</evidence>
<name>A0A246GDR1_9FLAO</name>
<dbReference type="GO" id="GO:0004605">
    <property type="term" value="F:phosphatidate cytidylyltransferase activity"/>
    <property type="evidence" value="ECO:0007669"/>
    <property type="project" value="UniProtKB-EC"/>
</dbReference>
<evidence type="ECO:0000256" key="8">
    <source>
        <dbReference type="ARBA" id="ARBA00022475"/>
    </source>
</evidence>
<gene>
    <name evidence="25" type="ORF">BWK62_02660</name>
</gene>
<evidence type="ECO:0000256" key="18">
    <source>
        <dbReference type="ARBA" id="ARBA00029893"/>
    </source>
</evidence>
<feature type="transmembrane region" description="Helical" evidence="24">
    <location>
        <begin position="12"/>
        <end position="38"/>
    </location>
</feature>
<dbReference type="AlphaFoldDB" id="A0A246GDR1"/>
<dbReference type="PANTHER" id="PTHR46382:SF1">
    <property type="entry name" value="PHOSPHATIDATE CYTIDYLYLTRANSFERASE"/>
    <property type="match status" value="1"/>
</dbReference>
<evidence type="ECO:0000256" key="22">
    <source>
        <dbReference type="ARBA" id="ARBA00032743"/>
    </source>
</evidence>
<evidence type="ECO:0000256" key="9">
    <source>
        <dbReference type="ARBA" id="ARBA00022516"/>
    </source>
</evidence>
<dbReference type="EMBL" id="MTCY01000004">
    <property type="protein sequence ID" value="OWP79415.1"/>
    <property type="molecule type" value="Genomic_DNA"/>
</dbReference>
<comment type="similarity">
    <text evidence="5">Belongs to the CDS family.</text>
</comment>
<dbReference type="Pfam" id="PF01148">
    <property type="entry name" value="CTP_transf_1"/>
    <property type="match status" value="1"/>
</dbReference>
<accession>A0A246GDR1</accession>
<feature type="transmembrane region" description="Helical" evidence="24">
    <location>
        <begin position="102"/>
        <end position="120"/>
    </location>
</feature>
<evidence type="ECO:0000256" key="24">
    <source>
        <dbReference type="SAM" id="Phobius"/>
    </source>
</evidence>
<feature type="transmembrane region" description="Helical" evidence="24">
    <location>
        <begin position="132"/>
        <end position="153"/>
    </location>
</feature>
<comment type="pathway">
    <text evidence="4">Lipid metabolism.</text>
</comment>
<dbReference type="GO" id="GO:0005886">
    <property type="term" value="C:plasma membrane"/>
    <property type="evidence" value="ECO:0007669"/>
    <property type="project" value="UniProtKB-SubCell"/>
</dbReference>
<evidence type="ECO:0000313" key="25">
    <source>
        <dbReference type="EMBL" id="OWP79415.1"/>
    </source>
</evidence>
<keyword evidence="8" id="KW-1003">Cell membrane</keyword>
<comment type="catalytic activity">
    <reaction evidence="1">
        <text>a 1,2-diacyl-sn-glycero-3-phosphate + CTP + H(+) = a CDP-1,2-diacyl-sn-glycerol + diphosphate</text>
        <dbReference type="Rhea" id="RHEA:16229"/>
        <dbReference type="ChEBI" id="CHEBI:15378"/>
        <dbReference type="ChEBI" id="CHEBI:33019"/>
        <dbReference type="ChEBI" id="CHEBI:37563"/>
        <dbReference type="ChEBI" id="CHEBI:58332"/>
        <dbReference type="ChEBI" id="CHEBI:58608"/>
        <dbReference type="EC" id="2.7.7.41"/>
    </reaction>
</comment>
<dbReference type="EC" id="2.7.7.41" evidence="6"/>
<sequence>MNETLVRALSGIVYVALLVSATLYSEESFLILFGLFLLQAVNEFTNLVKINKLLAFLLAAVSYLNFTYFNNYHFNNWMLTIISLIVLIFLINWLLDNKIKNINYLNWIILIGYIIIPFILITKLGQIETKHYPHIIIGIFILIWTNDTFAYIVGKKFGKKKLFEKISPKKTIEGFLGGTIFAILASFIISRYYVNLLPVIYWVLIALFTSCFGTVGDLVESKFKRLAGVKDSGNIMPGHGGILDRLDSIIFTAPFVYLLLKIVGYVS</sequence>
<keyword evidence="9" id="KW-0444">Lipid biosynthesis</keyword>
<comment type="caution">
    <text evidence="25">The sequence shown here is derived from an EMBL/GenBank/DDBJ whole genome shotgun (WGS) entry which is preliminary data.</text>
</comment>
<keyword evidence="16" id="KW-0594">Phospholipid biosynthesis</keyword>
<dbReference type="PANTHER" id="PTHR46382">
    <property type="entry name" value="PHOSPHATIDATE CYTIDYLYLTRANSFERASE"/>
    <property type="match status" value="1"/>
</dbReference>
<comment type="subcellular location">
    <subcellularLocation>
        <location evidence="2">Cell membrane</location>
        <topology evidence="2">Multi-pass membrane protein</topology>
    </subcellularLocation>
</comment>
<organism evidence="25 26">
    <name type="scientific">Flavobacterium columnare</name>
    <dbReference type="NCBI Taxonomy" id="996"/>
    <lineage>
        <taxon>Bacteria</taxon>
        <taxon>Pseudomonadati</taxon>
        <taxon>Bacteroidota</taxon>
        <taxon>Flavobacteriia</taxon>
        <taxon>Flavobacteriales</taxon>
        <taxon>Flavobacteriaceae</taxon>
        <taxon>Flavobacterium</taxon>
    </lineage>
</organism>
<evidence type="ECO:0000256" key="20">
    <source>
        <dbReference type="ARBA" id="ARBA00032253"/>
    </source>
</evidence>
<feature type="transmembrane region" description="Helical" evidence="24">
    <location>
        <begin position="74"/>
        <end position="95"/>
    </location>
</feature>
<evidence type="ECO:0000256" key="21">
    <source>
        <dbReference type="ARBA" id="ARBA00032396"/>
    </source>
</evidence>
<protein>
    <recommendedName>
        <fullName evidence="7">Phosphatidate cytidylyltransferase</fullName>
        <ecNumber evidence="6">2.7.7.41</ecNumber>
    </recommendedName>
    <alternativeName>
        <fullName evidence="20">CDP-DAG synthase</fullName>
    </alternativeName>
    <alternativeName>
        <fullName evidence="22">CDP-DG synthase</fullName>
    </alternativeName>
    <alternativeName>
        <fullName evidence="18">CDP-diacylglycerol synthase</fullName>
    </alternativeName>
    <alternativeName>
        <fullName evidence="21">CDP-diglyceride pyrophosphorylase</fullName>
    </alternativeName>
    <alternativeName>
        <fullName evidence="23">CDP-diglyceride synthase</fullName>
    </alternativeName>
    <alternativeName>
        <fullName evidence="19">CTP:phosphatidate cytidylyltransferase</fullName>
    </alternativeName>
</protein>
<evidence type="ECO:0000256" key="19">
    <source>
        <dbReference type="ARBA" id="ARBA00031825"/>
    </source>
</evidence>
<evidence type="ECO:0000256" key="15">
    <source>
        <dbReference type="ARBA" id="ARBA00023136"/>
    </source>
</evidence>
<evidence type="ECO:0000256" key="13">
    <source>
        <dbReference type="ARBA" id="ARBA00022989"/>
    </source>
</evidence>
<evidence type="ECO:0000256" key="2">
    <source>
        <dbReference type="ARBA" id="ARBA00004651"/>
    </source>
</evidence>
<dbReference type="OrthoDB" id="9799199at2"/>